<feature type="compositionally biased region" description="Low complexity" evidence="1">
    <location>
        <begin position="2250"/>
        <end position="2262"/>
    </location>
</feature>
<gene>
    <name evidence="2" type="primary">TBLA0B03460</name>
    <name evidence="2" type="ORF">TBLA_0B03460</name>
</gene>
<feature type="region of interest" description="Disordered" evidence="1">
    <location>
        <begin position="351"/>
        <end position="414"/>
    </location>
</feature>
<feature type="compositionally biased region" description="Polar residues" evidence="1">
    <location>
        <begin position="1409"/>
        <end position="1418"/>
    </location>
</feature>
<feature type="compositionally biased region" description="Acidic residues" evidence="1">
    <location>
        <begin position="466"/>
        <end position="476"/>
    </location>
</feature>
<feature type="compositionally biased region" description="Basic residues" evidence="1">
    <location>
        <begin position="2329"/>
        <end position="2339"/>
    </location>
</feature>
<evidence type="ECO:0000313" key="2">
    <source>
        <dbReference type="EMBL" id="CCH59187.1"/>
    </source>
</evidence>
<feature type="region of interest" description="Disordered" evidence="1">
    <location>
        <begin position="713"/>
        <end position="735"/>
    </location>
</feature>
<feature type="compositionally biased region" description="Basic and acidic residues" evidence="1">
    <location>
        <begin position="280"/>
        <end position="295"/>
    </location>
</feature>
<keyword evidence="3" id="KW-1185">Reference proteome</keyword>
<dbReference type="OMA" id="ENTEIIC"/>
<evidence type="ECO:0000256" key="1">
    <source>
        <dbReference type="SAM" id="MobiDB-lite"/>
    </source>
</evidence>
<reference evidence="2 3" key="1">
    <citation type="journal article" date="2011" name="Proc. Natl. Acad. Sci. U.S.A.">
        <title>Evolutionary erosion of yeast sex chromosomes by mating-type switching accidents.</title>
        <authorList>
            <person name="Gordon J.L."/>
            <person name="Armisen D."/>
            <person name="Proux-Wera E."/>
            <person name="Oheigeartaigh S.S."/>
            <person name="Byrne K.P."/>
            <person name="Wolfe K.H."/>
        </authorList>
    </citation>
    <scope>NUCLEOTIDE SEQUENCE [LARGE SCALE GENOMIC DNA]</scope>
    <source>
        <strain evidence="3">ATCC 34711 / CBS 6284 / DSM 70876 / NBRC 10599 / NRRL Y-10934 / UCD 77-7</strain>
    </source>
</reference>
<dbReference type="KEGG" id="tbl:TBLA_0B03460"/>
<feature type="region of interest" description="Disordered" evidence="1">
    <location>
        <begin position="1"/>
        <end position="22"/>
    </location>
</feature>
<feature type="compositionally biased region" description="Low complexity" evidence="1">
    <location>
        <begin position="718"/>
        <end position="730"/>
    </location>
</feature>
<evidence type="ECO:0000313" key="3">
    <source>
        <dbReference type="Proteomes" id="UP000002866"/>
    </source>
</evidence>
<dbReference type="FunCoup" id="I2GYI5">
    <property type="interactions" value="135"/>
</dbReference>
<feature type="compositionally biased region" description="Basic residues" evidence="1">
    <location>
        <begin position="2290"/>
        <end position="2312"/>
    </location>
</feature>
<dbReference type="InParanoid" id="I2GYI5"/>
<dbReference type="EMBL" id="HE806317">
    <property type="protein sequence ID" value="CCH59187.1"/>
    <property type="molecule type" value="Genomic_DNA"/>
</dbReference>
<protein>
    <submittedName>
        <fullName evidence="2">Uncharacterized protein</fullName>
    </submittedName>
</protein>
<feature type="compositionally biased region" description="Polar residues" evidence="1">
    <location>
        <begin position="1561"/>
        <end position="1573"/>
    </location>
</feature>
<feature type="compositionally biased region" description="Low complexity" evidence="1">
    <location>
        <begin position="361"/>
        <end position="371"/>
    </location>
</feature>
<sequence length="2355" mass="265844">MTKENDSPIDDFKNLEQPAKDINQSPIEIDKTLNLITPGRNMARFTSLLGNRKNSVLRNSNTNDNSNNIPSQTLNYRSLKPFLSKSTNSPLIISKHSRSIKHPYNSKHIVDKRHDLNQSNDNSIKETKHTLSWLNNFVNKCKDTLNTSKKNDTYWNQYFNKKKHQIKRLEADQMKKFNFEKKMVDNLLNEKDEPILDMQEESEEDSLQELEVSHINENRENVSSMTHADIFNRKNLDGSLEDIKNSLETHIVEGSTDESIEANQNFFSNNKEIDVEEQSQESHQEDHEYAQKSNEKGQYTTEQQYCDEIDESSSESYLELNRDVLYQKLQQSEIEESMEEDDLEEDEIFQEDMEDMDQEEPLQNNNEQQQQTGSAPVLYNNGNILQVEKEENSYEQDENSYDQEENSDEEEDNLYKQEHSYQLETQPLQSQNDDCIIILSDEDSNDEQQQQIEHHAPQQVTYSSDYNEEQEEDDNDNELCMSEEYEHHNYTNIPRDSEEYYEKQEDMKYQDENDNNINSQENKDMLEMRSYIKSNSLPFDNNNDNSNVNNIHNIENVTDSLAYESHANYNDNKAYSPHKLMASTNTGSVASFDISHHNNEENETDYSIIATKSVDNVGLIEASTSKITTTTADITASNTNDFDDFDTANNFSETSGHGDEGTDIEHEISEGRFDSDFSNENMNLPNNLFDYQTIAMNVVDQLSNNAATVDTIHTSDVSSSSEKNSEQNENFNIHPNNCTDLKDNCTAENNISFENCKPDVEIDVEPDCVEELDGNTQEYSINQTDKNTFSNNVSMEYGFEIEEIDISTNKKFEDANNNESILKNSSLPLETEETYNTCNFQPSTCNDKIVDISSSNTSTSDINSEEITSTSLNAKNEFQKEPENITHISHIDVSTNKDSESDDEGFFSLANSSIISETSKLPSIEKKQQPSLLKNLFSSKKSLKPSSNDSNTGNSTFSETTIYHSFNSESDDLQLSNKRKRHILDDLNDDNIKPTKLSKYQVIISDSVYNESSESLAMHDSKIIEQENSYVSPFDQNPFSFSTFSNSLLKNTLKKLEEEKPKPPYVSPFIENPFESKDADQDILKMTLAALKSHNEDVFKDSNNVQEPNNESIAISNSKAAPTCINQTNELSTTKDTASRNSRTFVEESFPLEHSIQKSSTETIQVKSSFEQKLESEQSIDQIDILTNGNSPEEDTKLGESFTTAIDLSIVDNKAPLLENKEIISPSTELKEEIEITSFDARPISTTKTDKIGKASKDSTTDDEESITTGAYTSALEQTDTKNDISNINITKVLPTVDKEISSEDFQEALSNQQLQTEMYTASSLENSNTNIEPNDELAAAESTQTNIYEIPNLEEENISLNTPNPISDILITQRALSNSNIIQKSQNEITGNNTMLNNQSAYFEANTEFSDNSNLSKSKNEPHTANDTADLLENSNQQTTNQISPLDNRKPDIIAMRKNTSGINDSQGINFSKSEVFHTIEDVDPEDNLVSWTNSDDIKELSSSKKSNIPRIEDTDASLSKKSESESSFINDVPVLNLDFNSPDLNKPSSSTLKKEETTNDSPVNTFDIPSSNTNIKTEIEVIDIESSDSEAQQESDKDIRTRSIKRITYEAADKAKQLLSAIPKFVKKIDGMDEINDEKQNDNDINISYTSEHVTNGGSNITNATDSGEIHKRSALLNHGSNIHTADKEIINHQAEEGASIYHEASDTLQGNSEHTNTDVPIGEQSESVYKFKNDESSSSHDVTVFTSFDNKYSGATVNTNDNNAEGTSENMVPHLKRSDSNITSDILLKEELTPSLRNKTKYKLNVDGVDKSVYFDADRSHLSNAQLDAASSTKENSIIIDVPNENIDRTVYHDSNEEAGLNTRSNGNTPIENNKSMNETIYNDAMDFNKSSNIDNYKEELHHANNDNILSSETFRDPTGPSLNDKTPSVSAATKMAPLNANEVQHILNDVSRLRELSNQVQSGEIDGIFNKPSLNYKNSQLEDETTKSELNENDDTNIEAPLRIVSDTNLEVTLHEIPENSINASLVNNNNNTNKYTSSKIDEDKEISIVKRVTAIDQIFDDSNRVSSEQEEGDASIHKYESENDFNGVQLIESTHLENSEKECMKKEGEYEKNFDYNHNIIGQNNVAPINERDSTLQEMDIHINEGVTLVPENNIPVKDETNRDTLVIEKDTPVIEEELSDKKRDNSVVDDAIIAKERRDSTLEEDIQVKENIILVQEDLTKSQIVSIENKETSDDLAAPANEQSISSIKSTPKSTPVPSPRKSSRNSSKLVEKEDEEEEESRPKRNLRSVKKARRSQKPKKKTVKRKITEVDSASSSAASTPKKARNTTKKSKAATTGSKRSMRLRKRK</sequence>
<feature type="region of interest" description="Disordered" evidence="1">
    <location>
        <begin position="1541"/>
        <end position="1573"/>
    </location>
</feature>
<feature type="region of interest" description="Disordered" evidence="1">
    <location>
        <begin position="2240"/>
        <end position="2355"/>
    </location>
</feature>
<feature type="compositionally biased region" description="Basic and acidic residues" evidence="1">
    <location>
        <begin position="1"/>
        <end position="14"/>
    </location>
</feature>
<dbReference type="HOGENOM" id="CLU_229643_0_0_1"/>
<accession>I2GYI5</accession>
<feature type="region of interest" description="Disordered" evidence="1">
    <location>
        <begin position="274"/>
        <end position="298"/>
    </location>
</feature>
<name>I2GYI5_HENB6</name>
<dbReference type="Proteomes" id="UP000002866">
    <property type="component" value="Chromosome 2"/>
</dbReference>
<dbReference type="GeneID" id="14494335"/>
<feature type="region of interest" description="Disordered" evidence="1">
    <location>
        <begin position="443"/>
        <end position="476"/>
    </location>
</feature>
<dbReference type="RefSeq" id="XP_004178706.1">
    <property type="nucleotide sequence ID" value="XM_004178658.1"/>
</dbReference>
<proteinExistence type="predicted"/>
<feature type="compositionally biased region" description="Acidic residues" evidence="1">
    <location>
        <begin position="351"/>
        <end position="360"/>
    </location>
</feature>
<feature type="compositionally biased region" description="Acidic residues" evidence="1">
    <location>
        <begin position="393"/>
        <end position="412"/>
    </location>
</feature>
<feature type="region of interest" description="Disordered" evidence="1">
    <location>
        <begin position="1409"/>
        <end position="1428"/>
    </location>
</feature>
<feature type="compositionally biased region" description="Polar residues" evidence="1">
    <location>
        <begin position="1541"/>
        <end position="1553"/>
    </location>
</feature>
<organism evidence="2 3">
    <name type="scientific">Henningerozyma blattae (strain ATCC 34711 / CBS 6284 / DSM 70876 / NBRC 10599 / NRRL Y-10934 / UCD 77-7)</name>
    <name type="common">Yeast</name>
    <name type="synonym">Tetrapisispora blattae</name>
    <dbReference type="NCBI Taxonomy" id="1071380"/>
    <lineage>
        <taxon>Eukaryota</taxon>
        <taxon>Fungi</taxon>
        <taxon>Dikarya</taxon>
        <taxon>Ascomycota</taxon>
        <taxon>Saccharomycotina</taxon>
        <taxon>Saccharomycetes</taxon>
        <taxon>Saccharomycetales</taxon>
        <taxon>Saccharomycetaceae</taxon>
        <taxon>Henningerozyma</taxon>
    </lineage>
</organism>